<feature type="region of interest" description="Disordered" evidence="1">
    <location>
        <begin position="32"/>
        <end position="70"/>
    </location>
</feature>
<dbReference type="AlphaFoldDB" id="A0AAD5TS08"/>
<comment type="caution">
    <text evidence="2">The sequence shown here is derived from an EMBL/GenBank/DDBJ whole genome shotgun (WGS) entry which is preliminary data.</text>
</comment>
<keyword evidence="3" id="KW-1185">Reference proteome</keyword>
<dbReference type="GO" id="GO:0005739">
    <property type="term" value="C:mitochondrion"/>
    <property type="evidence" value="ECO:0007669"/>
    <property type="project" value="TreeGrafter"/>
</dbReference>
<dbReference type="InterPro" id="IPR045325">
    <property type="entry name" value="TMEM70/TMEM186/TMEM223"/>
</dbReference>
<organism evidence="2 3">
    <name type="scientific">Geranomyces variabilis</name>
    <dbReference type="NCBI Taxonomy" id="109894"/>
    <lineage>
        <taxon>Eukaryota</taxon>
        <taxon>Fungi</taxon>
        <taxon>Fungi incertae sedis</taxon>
        <taxon>Chytridiomycota</taxon>
        <taxon>Chytridiomycota incertae sedis</taxon>
        <taxon>Chytridiomycetes</taxon>
        <taxon>Spizellomycetales</taxon>
        <taxon>Powellomycetaceae</taxon>
        <taxon>Geranomyces</taxon>
    </lineage>
</organism>
<dbReference type="EMBL" id="JADGJQ010000006">
    <property type="protein sequence ID" value="KAJ3183468.1"/>
    <property type="molecule type" value="Genomic_DNA"/>
</dbReference>
<dbReference type="Proteomes" id="UP001212152">
    <property type="component" value="Unassembled WGS sequence"/>
</dbReference>
<evidence type="ECO:0008006" key="4">
    <source>
        <dbReference type="Google" id="ProtNLM"/>
    </source>
</evidence>
<dbReference type="Pfam" id="PF06979">
    <property type="entry name" value="TMEM70"/>
    <property type="match status" value="1"/>
</dbReference>
<accession>A0AAD5TS08</accession>
<feature type="compositionally biased region" description="Polar residues" evidence="1">
    <location>
        <begin position="53"/>
        <end position="65"/>
    </location>
</feature>
<dbReference type="PANTHER" id="PTHR14549:SF2">
    <property type="entry name" value="TRANSMEMBRANE PROTEIN 223"/>
    <property type="match status" value="1"/>
</dbReference>
<name>A0AAD5TS08_9FUNG</name>
<reference evidence="2" key="1">
    <citation type="submission" date="2020-05" db="EMBL/GenBank/DDBJ databases">
        <title>Phylogenomic resolution of chytrid fungi.</title>
        <authorList>
            <person name="Stajich J.E."/>
            <person name="Amses K."/>
            <person name="Simmons R."/>
            <person name="Seto K."/>
            <person name="Myers J."/>
            <person name="Bonds A."/>
            <person name="Quandt C.A."/>
            <person name="Barry K."/>
            <person name="Liu P."/>
            <person name="Grigoriev I."/>
            <person name="Longcore J.E."/>
            <person name="James T.Y."/>
        </authorList>
    </citation>
    <scope>NUCLEOTIDE SEQUENCE</scope>
    <source>
        <strain evidence="2">JEL0379</strain>
    </source>
</reference>
<dbReference type="InterPro" id="IPR026100">
    <property type="entry name" value="Tmem223"/>
</dbReference>
<sequence length="239" mass="26717">MSTYSPLLGLFSLRIRTIPAVRNISIRTTLRRPNSSSAHPLARHLPSKPTAAPRSTTNTPPNKNSLKGDIPLYENSDQKLYRLAYFCAGGQFVLWITVADWCWRDLRVGTDEVDEQGRKKYVLAPAWERNSLAGFCLSVGLLFLAAVQLWTSRRVRSVTLLRGGQYVGLETSNLLLRNRHVLPTSSLRTTTLAANAVEASQPGGYIVLKPSSHKTGFMVDRAGEFLDARLFDKLFWKKA</sequence>
<gene>
    <name evidence="2" type="ORF">HDU87_006787</name>
</gene>
<evidence type="ECO:0000313" key="3">
    <source>
        <dbReference type="Proteomes" id="UP001212152"/>
    </source>
</evidence>
<evidence type="ECO:0000313" key="2">
    <source>
        <dbReference type="EMBL" id="KAJ3183468.1"/>
    </source>
</evidence>
<protein>
    <recommendedName>
        <fullName evidence="4">Transmembrane protein 223</fullName>
    </recommendedName>
</protein>
<dbReference type="PANTHER" id="PTHR14549">
    <property type="entry name" value="TRANSMEMBRANE PROTEIN 223"/>
    <property type="match status" value="1"/>
</dbReference>
<evidence type="ECO:0000256" key="1">
    <source>
        <dbReference type="SAM" id="MobiDB-lite"/>
    </source>
</evidence>
<proteinExistence type="predicted"/>